<protein>
    <submittedName>
        <fullName evidence="1">Rrf2 family transcriptional regulator</fullName>
    </submittedName>
</protein>
<name>A0A937XFH9_UNCW3</name>
<dbReference type="AlphaFoldDB" id="A0A937XFH9"/>
<dbReference type="SUPFAM" id="SSF46785">
    <property type="entry name" value="Winged helix' DNA-binding domain"/>
    <property type="match status" value="1"/>
</dbReference>
<accession>A0A937XFH9</accession>
<dbReference type="InterPro" id="IPR036390">
    <property type="entry name" value="WH_DNA-bd_sf"/>
</dbReference>
<proteinExistence type="predicted"/>
<dbReference type="PANTHER" id="PTHR33221:SF15">
    <property type="entry name" value="HTH-TYPE TRANSCRIPTIONAL REGULATOR YWGB-RELATED"/>
    <property type="match status" value="1"/>
</dbReference>
<dbReference type="PROSITE" id="PS51197">
    <property type="entry name" value="HTH_RRF2_2"/>
    <property type="match status" value="1"/>
</dbReference>
<dbReference type="EMBL" id="VGIR01000067">
    <property type="protein sequence ID" value="MBM3332207.1"/>
    <property type="molecule type" value="Genomic_DNA"/>
</dbReference>
<dbReference type="InterPro" id="IPR000944">
    <property type="entry name" value="Tscrpt_reg_Rrf2"/>
</dbReference>
<dbReference type="Pfam" id="PF02082">
    <property type="entry name" value="Rrf2"/>
    <property type="match status" value="1"/>
</dbReference>
<dbReference type="Proteomes" id="UP000779900">
    <property type="component" value="Unassembled WGS sequence"/>
</dbReference>
<comment type="caution">
    <text evidence="1">The sequence shown here is derived from an EMBL/GenBank/DDBJ whole genome shotgun (WGS) entry which is preliminary data.</text>
</comment>
<organism evidence="1 2">
    <name type="scientific">candidate division WOR-3 bacterium</name>
    <dbReference type="NCBI Taxonomy" id="2052148"/>
    <lineage>
        <taxon>Bacteria</taxon>
        <taxon>Bacteria division WOR-3</taxon>
    </lineage>
</organism>
<dbReference type="PANTHER" id="PTHR33221">
    <property type="entry name" value="WINGED HELIX-TURN-HELIX TRANSCRIPTIONAL REGULATOR, RRF2 FAMILY"/>
    <property type="match status" value="1"/>
</dbReference>
<dbReference type="NCBIfam" id="TIGR00738">
    <property type="entry name" value="rrf2_super"/>
    <property type="match status" value="1"/>
</dbReference>
<dbReference type="InterPro" id="IPR036388">
    <property type="entry name" value="WH-like_DNA-bd_sf"/>
</dbReference>
<dbReference type="GO" id="GO:0003700">
    <property type="term" value="F:DNA-binding transcription factor activity"/>
    <property type="evidence" value="ECO:0007669"/>
    <property type="project" value="TreeGrafter"/>
</dbReference>
<dbReference type="Gene3D" id="1.10.10.10">
    <property type="entry name" value="Winged helix-like DNA-binding domain superfamily/Winged helix DNA-binding domain"/>
    <property type="match status" value="1"/>
</dbReference>
<evidence type="ECO:0000313" key="2">
    <source>
        <dbReference type="Proteomes" id="UP000779900"/>
    </source>
</evidence>
<dbReference type="GO" id="GO:0005829">
    <property type="term" value="C:cytosol"/>
    <property type="evidence" value="ECO:0007669"/>
    <property type="project" value="TreeGrafter"/>
</dbReference>
<sequence>MANTKRQNGSAPFRVSEAANLGLHALAVIAAGPEPLTRTREIASRLKASAAHLAKVMVALERAGLVSGARGPAGGYRLNRAPRQITLREIYEAIEGPMQARECLFDEPVCTAKGCALSDYFGKLNRDVMRTLERTRLTDLMKEFGGNNGK</sequence>
<gene>
    <name evidence="1" type="ORF">FJY68_10245</name>
</gene>
<evidence type="ECO:0000313" key="1">
    <source>
        <dbReference type="EMBL" id="MBM3332207.1"/>
    </source>
</evidence>
<reference evidence="1" key="1">
    <citation type="submission" date="2019-03" db="EMBL/GenBank/DDBJ databases">
        <title>Lake Tanganyika Metagenome-Assembled Genomes (MAGs).</title>
        <authorList>
            <person name="Tran P."/>
        </authorList>
    </citation>
    <scope>NUCLEOTIDE SEQUENCE</scope>
    <source>
        <strain evidence="1">K_DeepCast_150m_m2_040</strain>
    </source>
</reference>